<keyword evidence="1" id="KW-1133">Transmembrane helix</keyword>
<dbReference type="PANTHER" id="PTHR34781:SF2">
    <property type="entry name" value="TRANSMEMBRANE PROTEIN"/>
    <property type="match status" value="1"/>
</dbReference>
<dbReference type="EMBL" id="AMZH03014330">
    <property type="protein sequence ID" value="RRT47821.1"/>
    <property type="molecule type" value="Genomic_DNA"/>
</dbReference>
<keyword evidence="1" id="KW-0812">Transmembrane</keyword>
<proteinExistence type="predicted"/>
<sequence length="123" mass="13513">MSGEGQTPSLFYDLFSIVFNILLSLQLVIPTTTFFLASASELLPYQWHSTDSASMLPRLLMPLILAGSVTFVIGFMLMPWVLGMLTVFYLAGIVSNLSVLGRTILFPSSLFGPKMVKGEIFAQ</sequence>
<evidence type="ECO:0000313" key="2">
    <source>
        <dbReference type="EMBL" id="RRT47821.1"/>
    </source>
</evidence>
<feature type="transmembrane region" description="Helical" evidence="1">
    <location>
        <begin position="59"/>
        <end position="81"/>
    </location>
</feature>
<gene>
    <name evidence="2" type="ORF">B296_00049036</name>
</gene>
<name>A0A426Y7W4_ENSVE</name>
<evidence type="ECO:0000313" key="3">
    <source>
        <dbReference type="Proteomes" id="UP000287651"/>
    </source>
</evidence>
<dbReference type="PANTHER" id="PTHR34781">
    <property type="entry name" value="TRANSMEMBRANE PROTEIN"/>
    <property type="match status" value="1"/>
</dbReference>
<dbReference type="Proteomes" id="UP000287651">
    <property type="component" value="Unassembled WGS sequence"/>
</dbReference>
<reference evidence="2 3" key="1">
    <citation type="journal article" date="2014" name="Agronomy (Basel)">
        <title>A Draft Genome Sequence for Ensete ventricosum, the Drought-Tolerant Tree Against Hunger.</title>
        <authorList>
            <person name="Harrison J."/>
            <person name="Moore K.A."/>
            <person name="Paszkiewicz K."/>
            <person name="Jones T."/>
            <person name="Grant M."/>
            <person name="Ambacheew D."/>
            <person name="Muzemil S."/>
            <person name="Studholme D.J."/>
        </authorList>
    </citation>
    <scope>NUCLEOTIDE SEQUENCE [LARGE SCALE GENOMIC DNA]</scope>
</reference>
<protein>
    <submittedName>
        <fullName evidence="2">Uncharacterized protein</fullName>
    </submittedName>
</protein>
<feature type="transmembrane region" description="Helical" evidence="1">
    <location>
        <begin position="14"/>
        <end position="38"/>
    </location>
</feature>
<organism evidence="2 3">
    <name type="scientific">Ensete ventricosum</name>
    <name type="common">Abyssinian banana</name>
    <name type="synonym">Musa ensete</name>
    <dbReference type="NCBI Taxonomy" id="4639"/>
    <lineage>
        <taxon>Eukaryota</taxon>
        <taxon>Viridiplantae</taxon>
        <taxon>Streptophyta</taxon>
        <taxon>Embryophyta</taxon>
        <taxon>Tracheophyta</taxon>
        <taxon>Spermatophyta</taxon>
        <taxon>Magnoliopsida</taxon>
        <taxon>Liliopsida</taxon>
        <taxon>Zingiberales</taxon>
        <taxon>Musaceae</taxon>
        <taxon>Ensete</taxon>
    </lineage>
</organism>
<dbReference type="AlphaFoldDB" id="A0A426Y7W4"/>
<keyword evidence="1" id="KW-0472">Membrane</keyword>
<accession>A0A426Y7W4</accession>
<feature type="transmembrane region" description="Helical" evidence="1">
    <location>
        <begin position="87"/>
        <end position="105"/>
    </location>
</feature>
<evidence type="ECO:0000256" key="1">
    <source>
        <dbReference type="SAM" id="Phobius"/>
    </source>
</evidence>
<comment type="caution">
    <text evidence="2">The sequence shown here is derived from an EMBL/GenBank/DDBJ whole genome shotgun (WGS) entry which is preliminary data.</text>
</comment>